<evidence type="ECO:0000313" key="3">
    <source>
        <dbReference type="Proteomes" id="UP000291822"/>
    </source>
</evidence>
<keyword evidence="3" id="KW-1185">Reference proteome</keyword>
<dbReference type="Pfam" id="PF13302">
    <property type="entry name" value="Acetyltransf_3"/>
    <property type="match status" value="1"/>
</dbReference>
<protein>
    <submittedName>
        <fullName evidence="2">N-acetyltransferase</fullName>
    </submittedName>
</protein>
<evidence type="ECO:0000313" key="2">
    <source>
        <dbReference type="EMBL" id="TCI09744.1"/>
    </source>
</evidence>
<dbReference type="Proteomes" id="UP000291822">
    <property type="component" value="Unassembled WGS sequence"/>
</dbReference>
<dbReference type="InterPro" id="IPR016181">
    <property type="entry name" value="Acyl_CoA_acyltransferase"/>
</dbReference>
<dbReference type="SUPFAM" id="SSF55729">
    <property type="entry name" value="Acyl-CoA N-acyltransferases (Nat)"/>
    <property type="match status" value="1"/>
</dbReference>
<dbReference type="AlphaFoldDB" id="A0A4R0YW87"/>
<dbReference type="Gene3D" id="3.40.630.30">
    <property type="match status" value="1"/>
</dbReference>
<dbReference type="GO" id="GO:0016747">
    <property type="term" value="F:acyltransferase activity, transferring groups other than amino-acyl groups"/>
    <property type="evidence" value="ECO:0007669"/>
    <property type="project" value="InterPro"/>
</dbReference>
<feature type="domain" description="N-acetyltransferase" evidence="1">
    <location>
        <begin position="8"/>
        <end position="172"/>
    </location>
</feature>
<accession>A0A4R0YW87</accession>
<comment type="caution">
    <text evidence="2">The sequence shown here is derived from an EMBL/GenBank/DDBJ whole genome shotgun (WGS) entry which is preliminary data.</text>
</comment>
<dbReference type="CDD" id="cd04301">
    <property type="entry name" value="NAT_SF"/>
    <property type="match status" value="1"/>
</dbReference>
<name>A0A4R0YW87_9GAMM</name>
<sequence>MELQTPRLRLDALHEQDAGALLGYRGDPEVARYQGWQPQCVAHVQRFIHDQVGMASPVAGSWFQRAIRLREDDRLIGDLGLCLSADHQAEVGITLAPAHQGRGYAREALAAVLEALFRTMGVHRVHASVDPRNLPSVNLMRALGLRQEAHFRQSLMLRGEWVDDLVFALLAHEWSAPPAENAGEAASR</sequence>
<gene>
    <name evidence="2" type="ORF">EZM97_12355</name>
</gene>
<organism evidence="2 3">
    <name type="scientific">Dyella soli</name>
    <dbReference type="NCBI Taxonomy" id="522319"/>
    <lineage>
        <taxon>Bacteria</taxon>
        <taxon>Pseudomonadati</taxon>
        <taxon>Pseudomonadota</taxon>
        <taxon>Gammaproteobacteria</taxon>
        <taxon>Lysobacterales</taxon>
        <taxon>Rhodanobacteraceae</taxon>
        <taxon>Dyella</taxon>
    </lineage>
</organism>
<dbReference type="InterPro" id="IPR051531">
    <property type="entry name" value="N-acetyltransferase"/>
</dbReference>
<reference evidence="2 3" key="1">
    <citation type="submission" date="2019-02" db="EMBL/GenBank/DDBJ databases">
        <title>Dyella amyloliquefaciens sp. nov., isolated from forest soil.</title>
        <authorList>
            <person name="Gao Z.-H."/>
            <person name="Qiu L.-H."/>
        </authorList>
    </citation>
    <scope>NUCLEOTIDE SEQUENCE [LARGE SCALE GENOMIC DNA]</scope>
    <source>
        <strain evidence="2 3">KACC 12747</strain>
    </source>
</reference>
<dbReference type="EMBL" id="SJTG01000002">
    <property type="protein sequence ID" value="TCI09744.1"/>
    <property type="molecule type" value="Genomic_DNA"/>
</dbReference>
<evidence type="ECO:0000259" key="1">
    <source>
        <dbReference type="PROSITE" id="PS51186"/>
    </source>
</evidence>
<keyword evidence="2" id="KW-0808">Transferase</keyword>
<dbReference type="InterPro" id="IPR000182">
    <property type="entry name" value="GNAT_dom"/>
</dbReference>
<dbReference type="PANTHER" id="PTHR43792">
    <property type="entry name" value="GNAT FAMILY, PUTATIVE (AFU_ORTHOLOGUE AFUA_3G00765)-RELATED-RELATED"/>
    <property type="match status" value="1"/>
</dbReference>
<dbReference type="PROSITE" id="PS51186">
    <property type="entry name" value="GNAT"/>
    <property type="match status" value="1"/>
</dbReference>
<dbReference type="PANTHER" id="PTHR43792:SF1">
    <property type="entry name" value="N-ACETYLTRANSFERASE DOMAIN-CONTAINING PROTEIN"/>
    <property type="match status" value="1"/>
</dbReference>
<dbReference type="RefSeq" id="WP_131407086.1">
    <property type="nucleotide sequence ID" value="NZ_SJTG01000002.1"/>
</dbReference>
<proteinExistence type="predicted"/>